<protein>
    <submittedName>
        <fullName evidence="1">Uncharacterized protein</fullName>
    </submittedName>
</protein>
<gene>
    <name evidence="1" type="ORF">CCMSSC00406_0007573</name>
</gene>
<dbReference type="EMBL" id="WQMT02000002">
    <property type="protein sequence ID" value="KAG9225716.1"/>
    <property type="molecule type" value="Genomic_DNA"/>
</dbReference>
<sequence length="412" mass="43924">MAQIRVGFIGLSASGWAAIALFPSFQVPSVRSSFVITALCTSSAPSASTAAALYKEQVGSPIKAYHGPDGISQLVRDPEVDLVVVSVKAPSHKEPVLAAIEAGKDVFVEWPAGATLEETMEIEKQAKAKGVRVIVGLQGRHSATTKVVRLMLSLRMSPPSTRGLKIKDTIESGKLGKVLSSTVVRNLTSISQVVDSANLQIGSMSRDNLYWGPQIGEGSTYIYQPRSGATFSEIILGHQLDTFIHVLGNFASVSATSTIIYPSAAVVDSKSTPPPTVRVTAPDHVALTGVLTSGALVSMIYRAGYEPTPGRTTFLWEIDCEKGSIRVEAPPPTGPRSHLMNIYDMPVFVCGEKVEFDGAGLLGNLAASWLGYLKQKRGEGQGGYVTIEEAVKNRQLLDAIEESAREGKTVNL</sequence>
<comment type="caution">
    <text evidence="1">The sequence shown here is derived from an EMBL/GenBank/DDBJ whole genome shotgun (WGS) entry which is preliminary data.</text>
</comment>
<evidence type="ECO:0000313" key="1">
    <source>
        <dbReference type="EMBL" id="KAG9225716.1"/>
    </source>
</evidence>
<evidence type="ECO:0000313" key="2">
    <source>
        <dbReference type="Proteomes" id="UP000824881"/>
    </source>
</evidence>
<keyword evidence="2" id="KW-1185">Reference proteome</keyword>
<accession>A0ACB7J6L2</accession>
<organism evidence="1 2">
    <name type="scientific">Pleurotus cornucopiae</name>
    <name type="common">Cornucopia mushroom</name>
    <dbReference type="NCBI Taxonomy" id="5321"/>
    <lineage>
        <taxon>Eukaryota</taxon>
        <taxon>Fungi</taxon>
        <taxon>Dikarya</taxon>
        <taxon>Basidiomycota</taxon>
        <taxon>Agaricomycotina</taxon>
        <taxon>Agaricomycetes</taxon>
        <taxon>Agaricomycetidae</taxon>
        <taxon>Agaricales</taxon>
        <taxon>Pleurotineae</taxon>
        <taxon>Pleurotaceae</taxon>
        <taxon>Pleurotus</taxon>
    </lineage>
</organism>
<proteinExistence type="predicted"/>
<name>A0ACB7J6L2_PLECO</name>
<reference evidence="1 2" key="1">
    <citation type="journal article" date="2021" name="Appl. Environ. Microbiol.">
        <title>Genetic linkage and physical mapping for an oyster mushroom Pleurotus cornucopiae and QTL analysis for the trait cap color.</title>
        <authorList>
            <person name="Zhang Y."/>
            <person name="Gao W."/>
            <person name="Sonnenberg A."/>
            <person name="Chen Q."/>
            <person name="Zhang J."/>
            <person name="Huang C."/>
        </authorList>
    </citation>
    <scope>NUCLEOTIDE SEQUENCE [LARGE SCALE GENOMIC DNA]</scope>
    <source>
        <strain evidence="1">CCMSSC00406</strain>
    </source>
</reference>
<dbReference type="Proteomes" id="UP000824881">
    <property type="component" value="Unassembled WGS sequence"/>
</dbReference>